<dbReference type="Pfam" id="PF01661">
    <property type="entry name" value="Macro"/>
    <property type="match status" value="2"/>
</dbReference>
<dbReference type="GO" id="GO:0010629">
    <property type="term" value="P:negative regulation of gene expression"/>
    <property type="evidence" value="ECO:0007669"/>
    <property type="project" value="TreeGrafter"/>
</dbReference>
<dbReference type="InterPro" id="IPR052056">
    <property type="entry name" value="Mono-ARTD/PARP"/>
</dbReference>
<dbReference type="GO" id="GO:1990404">
    <property type="term" value="F:NAD+-protein mono-ADP-ribosyltransferase activity"/>
    <property type="evidence" value="ECO:0007669"/>
    <property type="project" value="TreeGrafter"/>
</dbReference>
<dbReference type="GO" id="GO:0070212">
    <property type="term" value="P:protein poly-ADP-ribosylation"/>
    <property type="evidence" value="ECO:0007669"/>
    <property type="project" value="TreeGrafter"/>
</dbReference>
<dbReference type="GO" id="GO:0003714">
    <property type="term" value="F:transcription corepressor activity"/>
    <property type="evidence" value="ECO:0007669"/>
    <property type="project" value="TreeGrafter"/>
</dbReference>
<dbReference type="PANTHER" id="PTHR14453">
    <property type="entry name" value="PARP/ZINC FINGER CCCH TYPE DOMAIN CONTAINING PROTEIN"/>
    <property type="match status" value="1"/>
</dbReference>
<keyword evidence="8" id="KW-1185">Reference proteome</keyword>
<evidence type="ECO:0000256" key="5">
    <source>
        <dbReference type="ARBA" id="ARBA00023242"/>
    </source>
</evidence>
<dbReference type="Proteomes" id="UP000265160">
    <property type="component" value="Unplaced"/>
</dbReference>
<dbReference type="GO" id="GO:0060335">
    <property type="term" value="P:positive regulation of type II interferon-mediated signaling pathway"/>
    <property type="evidence" value="ECO:0007669"/>
    <property type="project" value="TreeGrafter"/>
</dbReference>
<proteinExistence type="predicted"/>
<dbReference type="SMART" id="SM00506">
    <property type="entry name" value="A1pp"/>
    <property type="match status" value="2"/>
</dbReference>
<dbReference type="GO" id="GO:0044389">
    <property type="term" value="F:ubiquitin-like protein ligase binding"/>
    <property type="evidence" value="ECO:0007669"/>
    <property type="project" value="TreeGrafter"/>
</dbReference>
<protein>
    <recommendedName>
        <fullName evidence="6">Macro domain-containing protein</fullName>
    </recommendedName>
</protein>
<reference evidence="7" key="2">
    <citation type="submission" date="2025-09" db="UniProtKB">
        <authorList>
            <consortium name="Ensembl"/>
        </authorList>
    </citation>
    <scope>IDENTIFICATION</scope>
</reference>
<dbReference type="Gene3D" id="3.40.220.10">
    <property type="entry name" value="Leucine Aminopeptidase, subunit E, domain 1"/>
    <property type="match status" value="2"/>
</dbReference>
<evidence type="ECO:0000259" key="6">
    <source>
        <dbReference type="PROSITE" id="PS51154"/>
    </source>
</evidence>
<feature type="domain" description="Macro" evidence="6">
    <location>
        <begin position="60"/>
        <end position="252"/>
    </location>
</feature>
<evidence type="ECO:0000256" key="1">
    <source>
        <dbReference type="ARBA" id="ARBA00004123"/>
    </source>
</evidence>
<reference evidence="7" key="1">
    <citation type="submission" date="2025-08" db="UniProtKB">
        <authorList>
            <consortium name="Ensembl"/>
        </authorList>
    </citation>
    <scope>IDENTIFICATION</scope>
</reference>
<dbReference type="GO" id="GO:0003950">
    <property type="term" value="F:NAD+ poly-ADP-ribosyltransferase activity"/>
    <property type="evidence" value="ECO:0007669"/>
    <property type="project" value="TreeGrafter"/>
</dbReference>
<sequence length="755" mass="84952">MAHKSDIALHEFSLNIVKQTGRALSHILDSKFGCVATFEGVDFESDASFGQQKRQTVTPEKRFSVKLRAGVEVSVWKADLTNFPVEAVVNAANCSLHHGGGLAYALCEAGGPQIQMESDDYTHKHGPIPTGEAIVTNAGLLPCKKIIHAVGPCLPIKPTYSEFSQAKRQLEQAIRSILDRVDKDQLDTVAIPAISSGLFNYPLSDCAETIVSTVRDYYGFSSSRWNLPREIFFVNHDEPTVTEMMNACHKILAPHQHYQLVPQGQTDVIVNTTSLERDLKVGQVSKALLKKAGQKMQNEIENAPRTKHIIVTKAYNLGSLIGLTNLIASFSPFILQFLFNSVLECLQTAAARQHKSVAFPAIGTGNLGFTKKEAACIMSEAVVEFAKTFGGKMDIYFVIFPSDYGTFQVLQKKSKEKSYDNKEAFRFNKAPIPQISLRSCSKESLCEAEKWLTHFLVRPPRPMVIYNNFIQHLGEREYLQLSHLTRKGVKFEEFLSKGHACLTVDGDSAEDVVGAALQAEAMLCTVQEEFVREEEDEMCKLLAEMPCERERKTKTVDNSHREFKERIPAFRNLDLWILKVDKVENSKLKKLFDLKKNQLGCSSEKMFQRIPAQFCEMVSQIGFHAECAPPEDPKYGEGIYFAGTVKEAMDVWKEEKDKYLYFVEADVLRGDSTEGQRGLILPPAKGTESQVRYDSVSGGSDISVIFSSYQALPRYIITCEKKQSQYFVRYTKHPWCLSLKVKRQIFLINIYQISI</sequence>
<dbReference type="SUPFAM" id="SSF52949">
    <property type="entry name" value="Macro domain-like"/>
    <property type="match status" value="2"/>
</dbReference>
<organism evidence="7 8">
    <name type="scientific">Maylandia zebra</name>
    <name type="common">zebra mbuna</name>
    <dbReference type="NCBI Taxonomy" id="106582"/>
    <lineage>
        <taxon>Eukaryota</taxon>
        <taxon>Metazoa</taxon>
        <taxon>Chordata</taxon>
        <taxon>Craniata</taxon>
        <taxon>Vertebrata</taxon>
        <taxon>Euteleostomi</taxon>
        <taxon>Actinopterygii</taxon>
        <taxon>Neopterygii</taxon>
        <taxon>Teleostei</taxon>
        <taxon>Neoteleostei</taxon>
        <taxon>Acanthomorphata</taxon>
        <taxon>Ovalentaria</taxon>
        <taxon>Cichlomorphae</taxon>
        <taxon>Cichliformes</taxon>
        <taxon>Cichlidae</taxon>
        <taxon>African cichlids</taxon>
        <taxon>Pseudocrenilabrinae</taxon>
        <taxon>Haplochromini</taxon>
        <taxon>Maylandia</taxon>
        <taxon>Maylandia zebra complex</taxon>
    </lineage>
</organism>
<dbReference type="AlphaFoldDB" id="A0A3P9DJJ3"/>
<dbReference type="GO" id="GO:0005737">
    <property type="term" value="C:cytoplasm"/>
    <property type="evidence" value="ECO:0007669"/>
    <property type="project" value="TreeGrafter"/>
</dbReference>
<keyword evidence="3" id="KW-0808">Transferase</keyword>
<dbReference type="CDD" id="cd02907">
    <property type="entry name" value="Macro_Af1521_BAL-like"/>
    <property type="match status" value="1"/>
</dbReference>
<dbReference type="GeneTree" id="ENSGT00940000158837"/>
<keyword evidence="4" id="KW-0520">NAD</keyword>
<evidence type="ECO:0000256" key="3">
    <source>
        <dbReference type="ARBA" id="ARBA00022679"/>
    </source>
</evidence>
<dbReference type="InterPro" id="IPR043472">
    <property type="entry name" value="Macro_dom-like"/>
</dbReference>
<dbReference type="PANTHER" id="PTHR14453:SF70">
    <property type="entry name" value="PROTEIN MONO-ADP-RIBOSYLTRANSFERASE PARP9"/>
    <property type="match status" value="1"/>
</dbReference>
<evidence type="ECO:0000313" key="8">
    <source>
        <dbReference type="Proteomes" id="UP000265160"/>
    </source>
</evidence>
<evidence type="ECO:0000313" key="7">
    <source>
        <dbReference type="Ensembl" id="ENSMZEP00005034352.1"/>
    </source>
</evidence>
<dbReference type="SUPFAM" id="SSF56399">
    <property type="entry name" value="ADP-ribosylation"/>
    <property type="match status" value="1"/>
</dbReference>
<keyword evidence="2" id="KW-0328">Glycosyltransferase</keyword>
<accession>A0A3P9DJJ3</accession>
<feature type="domain" description="Macro" evidence="6">
    <location>
        <begin position="259"/>
        <end position="397"/>
    </location>
</feature>
<dbReference type="PROSITE" id="PS51154">
    <property type="entry name" value="MACRO"/>
    <property type="match status" value="2"/>
</dbReference>
<dbReference type="InterPro" id="IPR002589">
    <property type="entry name" value="Macro_dom"/>
</dbReference>
<evidence type="ECO:0000256" key="2">
    <source>
        <dbReference type="ARBA" id="ARBA00022676"/>
    </source>
</evidence>
<dbReference type="GO" id="GO:0005634">
    <property type="term" value="C:nucleus"/>
    <property type="evidence" value="ECO:0007669"/>
    <property type="project" value="UniProtKB-SubCell"/>
</dbReference>
<evidence type="ECO:0000256" key="4">
    <source>
        <dbReference type="ARBA" id="ARBA00023027"/>
    </source>
</evidence>
<dbReference type="Ensembl" id="ENSMZET00005035558.1">
    <property type="protein sequence ID" value="ENSMZEP00005034352.1"/>
    <property type="gene ID" value="ENSMZEG00005025677.1"/>
</dbReference>
<keyword evidence="5" id="KW-0539">Nucleus</keyword>
<name>A0A3P9DJJ3_9CICH</name>
<dbReference type="STRING" id="106582.ENSMZEP00005034352"/>
<comment type="subcellular location">
    <subcellularLocation>
        <location evidence="1">Nucleus</location>
    </subcellularLocation>
</comment>
<dbReference type="Gene3D" id="3.90.228.10">
    <property type="match status" value="1"/>
</dbReference>